<evidence type="ECO:0000313" key="2">
    <source>
        <dbReference type="EMBL" id="KAF9131710.1"/>
    </source>
</evidence>
<protein>
    <submittedName>
        <fullName evidence="2">Uncharacterized protein</fullName>
    </submittedName>
</protein>
<organism evidence="2 3">
    <name type="scientific">Linnemannia schmuckeri</name>
    <dbReference type="NCBI Taxonomy" id="64567"/>
    <lineage>
        <taxon>Eukaryota</taxon>
        <taxon>Fungi</taxon>
        <taxon>Fungi incertae sedis</taxon>
        <taxon>Mucoromycota</taxon>
        <taxon>Mortierellomycotina</taxon>
        <taxon>Mortierellomycetes</taxon>
        <taxon>Mortierellales</taxon>
        <taxon>Mortierellaceae</taxon>
        <taxon>Linnemannia</taxon>
    </lineage>
</organism>
<comment type="caution">
    <text evidence="2">The sequence shown here is derived from an EMBL/GenBank/DDBJ whole genome shotgun (WGS) entry which is preliminary data.</text>
</comment>
<proteinExistence type="predicted"/>
<feature type="non-terminal residue" evidence="2">
    <location>
        <position position="51"/>
    </location>
</feature>
<keyword evidence="3" id="KW-1185">Reference proteome</keyword>
<dbReference type="OrthoDB" id="2489343at2759"/>
<dbReference type="EMBL" id="JAAAUQ010001877">
    <property type="protein sequence ID" value="KAF9131710.1"/>
    <property type="molecule type" value="Genomic_DNA"/>
</dbReference>
<feature type="region of interest" description="Disordered" evidence="1">
    <location>
        <begin position="1"/>
        <end position="51"/>
    </location>
</feature>
<name>A0A9P5RJF3_9FUNG</name>
<dbReference type="AlphaFoldDB" id="A0A9P5RJF3"/>
<evidence type="ECO:0000313" key="3">
    <source>
        <dbReference type="Proteomes" id="UP000748756"/>
    </source>
</evidence>
<gene>
    <name evidence="2" type="ORF">BG015_003818</name>
</gene>
<sequence length="51" mass="5653">MKPVSLNVKPNTKRGPPASATLHKATKKKIIANNDDEDDDDIDDYDSEEVL</sequence>
<reference evidence="2" key="1">
    <citation type="journal article" date="2020" name="Fungal Divers.">
        <title>Resolving the Mortierellaceae phylogeny through synthesis of multi-gene phylogenetics and phylogenomics.</title>
        <authorList>
            <person name="Vandepol N."/>
            <person name="Liber J."/>
            <person name="Desiro A."/>
            <person name="Na H."/>
            <person name="Kennedy M."/>
            <person name="Barry K."/>
            <person name="Grigoriev I.V."/>
            <person name="Miller A.N."/>
            <person name="O'Donnell K."/>
            <person name="Stajich J.E."/>
            <person name="Bonito G."/>
        </authorList>
    </citation>
    <scope>NUCLEOTIDE SEQUENCE</scope>
    <source>
        <strain evidence="2">NRRL 6426</strain>
    </source>
</reference>
<feature type="compositionally biased region" description="Acidic residues" evidence="1">
    <location>
        <begin position="34"/>
        <end position="51"/>
    </location>
</feature>
<evidence type="ECO:0000256" key="1">
    <source>
        <dbReference type="SAM" id="MobiDB-lite"/>
    </source>
</evidence>
<dbReference type="Proteomes" id="UP000748756">
    <property type="component" value="Unassembled WGS sequence"/>
</dbReference>
<accession>A0A9P5RJF3</accession>